<dbReference type="GO" id="GO:0006203">
    <property type="term" value="P:dGTP catabolic process"/>
    <property type="evidence" value="ECO:0007669"/>
    <property type="project" value="TreeGrafter"/>
</dbReference>
<organism evidence="4 5">
    <name type="scientific">Staphylococcus arlettae</name>
    <dbReference type="NCBI Taxonomy" id="29378"/>
    <lineage>
        <taxon>Bacteria</taxon>
        <taxon>Bacillati</taxon>
        <taxon>Bacillota</taxon>
        <taxon>Bacilli</taxon>
        <taxon>Bacillales</taxon>
        <taxon>Staphylococcaceae</taxon>
        <taxon>Staphylococcus</taxon>
    </lineage>
</organism>
<protein>
    <submittedName>
        <fullName evidence="3">Nucleotide pyrophosphohydrolase</fullName>
    </submittedName>
    <submittedName>
        <fullName evidence="4">Tetrapyrrole methylase</fullName>
        <ecNumber evidence="4">3.6.1.1</ecNumber>
    </submittedName>
</protein>
<dbReference type="Proteomes" id="UP000254956">
    <property type="component" value="Unassembled WGS sequence"/>
</dbReference>
<feature type="domain" description="Tetrapyrrole methylase" evidence="1">
    <location>
        <begin position="4"/>
        <end position="206"/>
    </location>
</feature>
<dbReference type="Pfam" id="PF00590">
    <property type="entry name" value="TP_methylase"/>
    <property type="match status" value="1"/>
</dbReference>
<keyword evidence="4" id="KW-0378">Hydrolase</keyword>
<dbReference type="CDD" id="cd11528">
    <property type="entry name" value="NTP-PPase_MazG_Nterm"/>
    <property type="match status" value="1"/>
</dbReference>
<dbReference type="Pfam" id="PF03819">
    <property type="entry name" value="MazG"/>
    <property type="match status" value="1"/>
</dbReference>
<evidence type="ECO:0000313" key="5">
    <source>
        <dbReference type="Proteomes" id="UP000254956"/>
    </source>
</evidence>
<evidence type="ECO:0000313" key="4">
    <source>
        <dbReference type="EMBL" id="SUJ27854.1"/>
    </source>
</evidence>
<dbReference type="InterPro" id="IPR011551">
    <property type="entry name" value="NTP_PyrPHydrolase_MazG"/>
</dbReference>
<dbReference type="OrthoDB" id="9808939at2"/>
<dbReference type="PIRSF" id="PIRSF002845">
    <property type="entry name" value="Ttrprl_mtas_MazG"/>
    <property type="match status" value="1"/>
</dbReference>
<evidence type="ECO:0000259" key="1">
    <source>
        <dbReference type="Pfam" id="PF00590"/>
    </source>
</evidence>
<dbReference type="CDD" id="cd11723">
    <property type="entry name" value="YabN_N_like"/>
    <property type="match status" value="1"/>
</dbReference>
<dbReference type="PANTHER" id="PTHR30522">
    <property type="entry name" value="NUCLEOSIDE TRIPHOSPHATE PYROPHOSPHOHYDROLASE"/>
    <property type="match status" value="1"/>
</dbReference>
<dbReference type="GO" id="GO:0006950">
    <property type="term" value="P:response to stress"/>
    <property type="evidence" value="ECO:0007669"/>
    <property type="project" value="UniProtKB-ARBA"/>
</dbReference>
<dbReference type="GO" id="GO:0046061">
    <property type="term" value="P:dATP catabolic process"/>
    <property type="evidence" value="ECO:0007669"/>
    <property type="project" value="TreeGrafter"/>
</dbReference>
<dbReference type="EMBL" id="UGZE01000001">
    <property type="protein sequence ID" value="SUJ27854.1"/>
    <property type="molecule type" value="Genomic_DNA"/>
</dbReference>
<accession>A0A380CS92</accession>
<dbReference type="GeneID" id="97288750"/>
<keyword evidence="4" id="KW-0489">Methyltransferase</keyword>
<dbReference type="InterPro" id="IPR000878">
    <property type="entry name" value="4pyrrol_Mease"/>
</dbReference>
<dbReference type="Proteomes" id="UP000321598">
    <property type="component" value="Unassembled WGS sequence"/>
</dbReference>
<dbReference type="GO" id="GO:0046081">
    <property type="term" value="P:dUTP catabolic process"/>
    <property type="evidence" value="ECO:0007669"/>
    <property type="project" value="TreeGrafter"/>
</dbReference>
<reference evidence="3 6" key="2">
    <citation type="submission" date="2019-07" db="EMBL/GenBank/DDBJ databases">
        <title>Whole genome shotgun sequence of Staphylococcus arlettae NBRC 109765.</title>
        <authorList>
            <person name="Hosoyama A."/>
            <person name="Uohara A."/>
            <person name="Ohji S."/>
            <person name="Ichikawa N."/>
        </authorList>
    </citation>
    <scope>NUCLEOTIDE SEQUENCE [LARGE SCALE GENOMIC DNA]</scope>
    <source>
        <strain evidence="3 6">NBRC 109765</strain>
    </source>
</reference>
<reference evidence="4 5" key="1">
    <citation type="submission" date="2018-06" db="EMBL/GenBank/DDBJ databases">
        <authorList>
            <consortium name="Pathogen Informatics"/>
            <person name="Doyle S."/>
        </authorList>
    </citation>
    <scope>NUCLEOTIDE SEQUENCE [LARGE SCALE GENOMIC DNA]</scope>
    <source>
        <strain evidence="4 5">NCTC12413</strain>
    </source>
</reference>
<keyword evidence="6" id="KW-1185">Reference proteome</keyword>
<dbReference type="InterPro" id="IPR048015">
    <property type="entry name" value="NTP-PPase_MazG-like_N"/>
</dbReference>
<dbReference type="GO" id="GO:0046047">
    <property type="term" value="P:TTP catabolic process"/>
    <property type="evidence" value="ECO:0007669"/>
    <property type="project" value="TreeGrafter"/>
</dbReference>
<dbReference type="InterPro" id="IPR035013">
    <property type="entry name" value="YabN_N"/>
</dbReference>
<dbReference type="GO" id="GO:0046052">
    <property type="term" value="P:UTP catabolic process"/>
    <property type="evidence" value="ECO:0007669"/>
    <property type="project" value="TreeGrafter"/>
</dbReference>
<evidence type="ECO:0000313" key="6">
    <source>
        <dbReference type="Proteomes" id="UP000321598"/>
    </source>
</evidence>
<proteinExistence type="predicted"/>
<sequence length="399" mass="45647">MSHKITIVGLGNYGIDELPLGVYRFLQQQQQVYTRTLDHPVITELQAELQFESFDNIYETYESFEAVYDHIVNHLIEAAKHTDIVYTVPGHPRVAETTTTKLFELTKDSTDIEVEVLGGKSFIDDVFNAVNVDPNDGFTLLDATAIHTAQLNIRTHTLITQVYSALIAGELKVTLMERYPDEQMVYIVDGAQGSQARVIETPLFELDHYSDIYSNVTSVFIPIVENEQAFYNDFAFATQVIDRLVDDEVGCPWDNKQTHTSLKRYLIEESFELFEAIDNEDDWHIVEELGDILLQVFLHSSIGKKAGYFDIDEVLSSVTAKMIRRHPHVFGDEQAENIEELKEIWSTAKAKEGKETRVKFEKVFADHFLKLYDETKAMALDETQLKQYLVQGGTDNEIR</sequence>
<dbReference type="GO" id="GO:0004427">
    <property type="term" value="F:inorganic diphosphate phosphatase activity"/>
    <property type="evidence" value="ECO:0007669"/>
    <property type="project" value="UniProtKB-EC"/>
</dbReference>
<dbReference type="EMBL" id="BKAV01000030">
    <property type="protein sequence ID" value="GEQ01231.1"/>
    <property type="molecule type" value="Genomic_DNA"/>
</dbReference>
<dbReference type="GO" id="GO:0008168">
    <property type="term" value="F:methyltransferase activity"/>
    <property type="evidence" value="ECO:0007669"/>
    <property type="project" value="UniProtKB-KW"/>
</dbReference>
<dbReference type="FunFam" id="1.10.287.1080:FF:000001">
    <property type="entry name" value="Nucleoside triphosphate pyrophosphohydrolase"/>
    <property type="match status" value="1"/>
</dbReference>
<dbReference type="SUPFAM" id="SSF53790">
    <property type="entry name" value="Tetrapyrrole methylase"/>
    <property type="match status" value="1"/>
</dbReference>
<dbReference type="Gene3D" id="1.10.287.1080">
    <property type="entry name" value="MazG-like"/>
    <property type="match status" value="1"/>
</dbReference>
<dbReference type="InterPro" id="IPR004518">
    <property type="entry name" value="MazG-like_dom"/>
</dbReference>
<dbReference type="InterPro" id="IPR035996">
    <property type="entry name" value="4pyrrol_Methylase_sf"/>
</dbReference>
<dbReference type="Gene3D" id="3.40.1010.10">
    <property type="entry name" value="Cobalt-precorrin-4 Transmethylase, Domain 1"/>
    <property type="match status" value="1"/>
</dbReference>
<dbReference type="GO" id="GO:0046076">
    <property type="term" value="P:dTTP catabolic process"/>
    <property type="evidence" value="ECO:0007669"/>
    <property type="project" value="TreeGrafter"/>
</dbReference>
<name>A0A380CS92_9STAP</name>
<dbReference type="FunFam" id="3.40.1010.10:FF:000008">
    <property type="entry name" value="Similar to nucleoside triphosphate pyrophosphohydrolase, MazG"/>
    <property type="match status" value="1"/>
</dbReference>
<evidence type="ECO:0000313" key="3">
    <source>
        <dbReference type="EMBL" id="GEQ01231.1"/>
    </source>
</evidence>
<dbReference type="STRING" id="1212545.SARL_05338"/>
<dbReference type="PANTHER" id="PTHR30522:SF0">
    <property type="entry name" value="NUCLEOSIDE TRIPHOSPHATE PYROPHOSPHOHYDROLASE"/>
    <property type="match status" value="1"/>
</dbReference>
<dbReference type="EC" id="3.6.1.1" evidence="4"/>
<dbReference type="AlphaFoldDB" id="A0A380CS92"/>
<gene>
    <name evidence="4" type="primary">mazG</name>
    <name evidence="4" type="ORF">NCTC12413_02470</name>
    <name evidence="3" type="ORF">SAR03_22680</name>
</gene>
<evidence type="ECO:0000259" key="2">
    <source>
        <dbReference type="Pfam" id="PF03819"/>
    </source>
</evidence>
<dbReference type="RefSeq" id="WP_103388836.1">
    <property type="nucleotide sequence ID" value="NZ_BKAV01000030.1"/>
</dbReference>
<dbReference type="GO" id="GO:0032259">
    <property type="term" value="P:methylation"/>
    <property type="evidence" value="ECO:0007669"/>
    <property type="project" value="UniProtKB-KW"/>
</dbReference>
<dbReference type="SUPFAM" id="SSF101386">
    <property type="entry name" value="all-alpha NTP pyrophosphatases"/>
    <property type="match status" value="1"/>
</dbReference>
<feature type="domain" description="NTP pyrophosphohydrolase MazG-like" evidence="2">
    <location>
        <begin position="257"/>
        <end position="330"/>
    </location>
</feature>
<dbReference type="GO" id="GO:0047429">
    <property type="term" value="F:nucleoside triphosphate diphosphatase activity"/>
    <property type="evidence" value="ECO:0007669"/>
    <property type="project" value="TreeGrafter"/>
</dbReference>
<dbReference type="InterPro" id="IPR024180">
    <property type="entry name" value="Tetrapyrrole_Mease/MazG_pred"/>
</dbReference>
<dbReference type="InterPro" id="IPR014777">
    <property type="entry name" value="4pyrrole_Mease_sub1"/>
</dbReference>
<keyword evidence="4" id="KW-0808">Transferase</keyword>